<sequence>MIGRMNTSIHVSLAQMYHKIENLYAISLVYVCFAGEWKN</sequence>
<dbReference type="Proteomes" id="UP000032076">
    <property type="component" value="Unassembled WGS sequence"/>
</dbReference>
<organism evidence="1 2">
    <name type="scientific">Caldibacillus thermoamylovorans</name>
    <dbReference type="NCBI Taxonomy" id="35841"/>
    <lineage>
        <taxon>Bacteria</taxon>
        <taxon>Bacillati</taxon>
        <taxon>Bacillota</taxon>
        <taxon>Bacilli</taxon>
        <taxon>Bacillales</taxon>
        <taxon>Bacillaceae</taxon>
        <taxon>Caldibacillus</taxon>
    </lineage>
</organism>
<comment type="caution">
    <text evidence="1">The sequence shown here is derived from an EMBL/GenBank/DDBJ whole genome shotgun (WGS) entry which is preliminary data.</text>
</comment>
<reference evidence="1 2" key="1">
    <citation type="submission" date="2015-01" db="EMBL/GenBank/DDBJ databases">
        <title>Draft Genome Sequences of Four Bacillus thermoamylovorans Strains, Isolated From Food Products.</title>
        <authorList>
            <person name="Krawcyk A.O."/>
            <person name="Berendsen E.M."/>
            <person name="Eijlander R.T."/>
            <person name="de Jong A."/>
            <person name="Wells-Bennik M."/>
            <person name="Kuipers O.P."/>
        </authorList>
    </citation>
    <scope>NUCLEOTIDE SEQUENCE [LARGE SCALE GENOMIC DNA]</scope>
    <source>
        <strain evidence="1 2">B4167</strain>
    </source>
</reference>
<accession>A0A0D0FWD3</accession>
<evidence type="ECO:0000313" key="1">
    <source>
        <dbReference type="EMBL" id="KIO72140.1"/>
    </source>
</evidence>
<name>A0A0D0FWD3_9BACI</name>
<dbReference type="AlphaFoldDB" id="A0A0D0FWD3"/>
<evidence type="ECO:0000313" key="2">
    <source>
        <dbReference type="Proteomes" id="UP000032076"/>
    </source>
</evidence>
<gene>
    <name evidence="1" type="ORF">B4167_3115</name>
</gene>
<proteinExistence type="predicted"/>
<protein>
    <submittedName>
        <fullName evidence="1">Uncharacterized protein</fullName>
    </submittedName>
</protein>
<dbReference type="EMBL" id="JXLU01000103">
    <property type="protein sequence ID" value="KIO72140.1"/>
    <property type="molecule type" value="Genomic_DNA"/>
</dbReference>